<name>L8X3I5_THACA</name>
<keyword evidence="2" id="KW-1185">Reference proteome</keyword>
<accession>L8X3I5</accession>
<sequence length="96" mass="10815">MLLAEQPLDLCRALIDSSPNHLSTLHLNALQTLVPIMIANVEIVNFCGVRELQLRCQHLQLRWLPQAQVIAFPPLVHKVPDNIWRHGPLGNKLESG</sequence>
<dbReference type="Proteomes" id="UP000011668">
    <property type="component" value="Unassembled WGS sequence"/>
</dbReference>
<evidence type="ECO:0000313" key="2">
    <source>
        <dbReference type="Proteomes" id="UP000011668"/>
    </source>
</evidence>
<dbReference type="AlphaFoldDB" id="L8X3I5"/>
<protein>
    <submittedName>
        <fullName evidence="1">Uncharacterized protein</fullName>
    </submittedName>
</protein>
<proteinExistence type="predicted"/>
<comment type="caution">
    <text evidence="1">The sequence shown here is derived from an EMBL/GenBank/DDBJ whole genome shotgun (WGS) entry which is preliminary data.</text>
</comment>
<organism evidence="1 2">
    <name type="scientific">Thanatephorus cucumeris (strain AG1-IA)</name>
    <name type="common">Rice sheath blight fungus</name>
    <name type="synonym">Rhizoctonia solani</name>
    <dbReference type="NCBI Taxonomy" id="983506"/>
    <lineage>
        <taxon>Eukaryota</taxon>
        <taxon>Fungi</taxon>
        <taxon>Dikarya</taxon>
        <taxon>Basidiomycota</taxon>
        <taxon>Agaricomycotina</taxon>
        <taxon>Agaricomycetes</taxon>
        <taxon>Cantharellales</taxon>
        <taxon>Ceratobasidiaceae</taxon>
        <taxon>Rhizoctonia</taxon>
        <taxon>Rhizoctonia solani AG-1</taxon>
    </lineage>
</organism>
<dbReference type="EMBL" id="AFRT01000516">
    <property type="protein sequence ID" value="ELU43682.1"/>
    <property type="molecule type" value="Genomic_DNA"/>
</dbReference>
<dbReference type="HOGENOM" id="CLU_2361180_0_0_1"/>
<evidence type="ECO:0000313" key="1">
    <source>
        <dbReference type="EMBL" id="ELU43682.1"/>
    </source>
</evidence>
<gene>
    <name evidence="1" type="ORF">AG1IA_02291</name>
</gene>
<reference evidence="1 2" key="1">
    <citation type="journal article" date="2013" name="Nat. Commun.">
        <title>The evolution and pathogenic mechanisms of the rice sheath blight pathogen.</title>
        <authorList>
            <person name="Zheng A."/>
            <person name="Lin R."/>
            <person name="Xu L."/>
            <person name="Qin P."/>
            <person name="Tang C."/>
            <person name="Ai P."/>
            <person name="Zhang D."/>
            <person name="Liu Y."/>
            <person name="Sun Z."/>
            <person name="Feng H."/>
            <person name="Wang Y."/>
            <person name="Chen Y."/>
            <person name="Liang X."/>
            <person name="Fu R."/>
            <person name="Li Q."/>
            <person name="Zhang J."/>
            <person name="Yu X."/>
            <person name="Xie Z."/>
            <person name="Ding L."/>
            <person name="Guan P."/>
            <person name="Tang J."/>
            <person name="Liang Y."/>
            <person name="Wang S."/>
            <person name="Deng Q."/>
            <person name="Li S."/>
            <person name="Zhu J."/>
            <person name="Wang L."/>
            <person name="Liu H."/>
            <person name="Li P."/>
        </authorList>
    </citation>
    <scope>NUCLEOTIDE SEQUENCE [LARGE SCALE GENOMIC DNA]</scope>
    <source>
        <strain evidence="2">AG-1 IA</strain>
    </source>
</reference>